<evidence type="ECO:0000259" key="2">
    <source>
        <dbReference type="PROSITE" id="PS50989"/>
    </source>
</evidence>
<reference evidence="3 4" key="1">
    <citation type="submission" date="2020-08" db="EMBL/GenBank/DDBJ databases">
        <title>Sequencing the genomes of 1000 actinobacteria strains.</title>
        <authorList>
            <person name="Klenk H.-P."/>
        </authorList>
    </citation>
    <scope>NUCLEOTIDE SEQUENCE [LARGE SCALE GENOMIC DNA]</scope>
    <source>
        <strain evidence="3 4">DSM 44936</strain>
    </source>
</reference>
<organism evidence="3 4">
    <name type="scientific">Sphaerisporangium rubeum</name>
    <dbReference type="NCBI Taxonomy" id="321317"/>
    <lineage>
        <taxon>Bacteria</taxon>
        <taxon>Bacillati</taxon>
        <taxon>Actinomycetota</taxon>
        <taxon>Actinomycetes</taxon>
        <taxon>Streptosporangiales</taxon>
        <taxon>Streptosporangiaceae</taxon>
        <taxon>Sphaerisporangium</taxon>
    </lineage>
</organism>
<sequence>MEERDPKARLRALFDHGTLEPLPGDDACGVTGARGRVAGCRAVAFATDPSRMGGALGPEGCARIVETIDLAAAERVPVVGVWHSGGARLGDGVTALHGVGQIFAAMVRASGVVPQISLVLGPAAGGAAYGPALTDIVVMSEGGRIFVTGPDVVREVTGEDVDMEALGGPDTHSRRSGVAHVVTSCDDEAMAETRRVTALLADQGTFRPERVTDTDLGVLLPDRPRRAYDVRPLVDGLVDAPGVELHPRWAPNMVTTLARLATRTVGVLANNPLRKGGCLDAASAEKAARFVRMCDSLGVPLVVVVDVPGYLPGVKQEWDGVVRRGAKLLHAFAEAVVPRVTLVTRKSYGGAYVAMNSRALGASAVFAWPSAEVAVMGASAAVDILHRRKLRSAPADRREELRRTLITQQEREAGGVAKAVEIGVVDEVIDPKETRRRIADALLEALPSRGHHTNIPL</sequence>
<dbReference type="EC" id="6.4.1.2" evidence="3"/>
<dbReference type="InterPro" id="IPR011762">
    <property type="entry name" value="COA_CT_N"/>
</dbReference>
<evidence type="ECO:0000313" key="3">
    <source>
        <dbReference type="EMBL" id="MBB6475676.1"/>
    </source>
</evidence>
<dbReference type="PROSITE" id="PS50980">
    <property type="entry name" value="COA_CT_NTER"/>
    <property type="match status" value="1"/>
</dbReference>
<dbReference type="InterPro" id="IPR034733">
    <property type="entry name" value="AcCoA_carboxyl_beta"/>
</dbReference>
<dbReference type="GO" id="GO:0009317">
    <property type="term" value="C:acetyl-CoA carboxylase complex"/>
    <property type="evidence" value="ECO:0007669"/>
    <property type="project" value="TreeGrafter"/>
</dbReference>
<dbReference type="GO" id="GO:0004658">
    <property type="term" value="F:propionyl-CoA carboxylase activity"/>
    <property type="evidence" value="ECO:0007669"/>
    <property type="project" value="UniProtKB-EC"/>
</dbReference>
<proteinExistence type="predicted"/>
<keyword evidence="4" id="KW-1185">Reference proteome</keyword>
<dbReference type="Proteomes" id="UP000555564">
    <property type="component" value="Unassembled WGS sequence"/>
</dbReference>
<protein>
    <submittedName>
        <fullName evidence="3">Acetyl-CoA/propionyl-CoA carboxylase carboxyl transferase subunit</fullName>
        <ecNumber evidence="3">6.4.1.2</ecNumber>
        <ecNumber evidence="3">6.4.1.3</ecNumber>
    </submittedName>
</protein>
<evidence type="ECO:0000313" key="4">
    <source>
        <dbReference type="Proteomes" id="UP000555564"/>
    </source>
</evidence>
<feature type="domain" description="CoA carboxyltransferase C-terminal" evidence="2">
    <location>
        <begin position="207"/>
        <end position="448"/>
    </location>
</feature>
<dbReference type="PANTHER" id="PTHR43842">
    <property type="entry name" value="PROPIONYL-COA CARBOXYLASE BETA CHAIN"/>
    <property type="match status" value="1"/>
</dbReference>
<dbReference type="GO" id="GO:0003989">
    <property type="term" value="F:acetyl-CoA carboxylase activity"/>
    <property type="evidence" value="ECO:0007669"/>
    <property type="project" value="UniProtKB-EC"/>
</dbReference>
<evidence type="ECO:0000259" key="1">
    <source>
        <dbReference type="PROSITE" id="PS50980"/>
    </source>
</evidence>
<dbReference type="Pfam" id="PF01039">
    <property type="entry name" value="Carboxyl_trans"/>
    <property type="match status" value="1"/>
</dbReference>
<dbReference type="InterPro" id="IPR029045">
    <property type="entry name" value="ClpP/crotonase-like_dom_sf"/>
</dbReference>
<name>A0A7X0II70_9ACTN</name>
<accession>A0A7X0II70</accession>
<dbReference type="EMBL" id="JACHIU010000001">
    <property type="protein sequence ID" value="MBB6475676.1"/>
    <property type="molecule type" value="Genomic_DNA"/>
</dbReference>
<dbReference type="InterPro" id="IPR051047">
    <property type="entry name" value="AccD/PCCB"/>
</dbReference>
<gene>
    <name evidence="3" type="ORF">BJ992_005107</name>
</gene>
<dbReference type="Gene3D" id="3.90.226.10">
    <property type="entry name" value="2-enoyl-CoA Hydratase, Chain A, domain 1"/>
    <property type="match status" value="2"/>
</dbReference>
<dbReference type="SUPFAM" id="SSF52096">
    <property type="entry name" value="ClpP/crotonase"/>
    <property type="match status" value="2"/>
</dbReference>
<dbReference type="AlphaFoldDB" id="A0A7X0II70"/>
<feature type="domain" description="CoA carboxyltransferase N-terminal" evidence="1">
    <location>
        <begin position="1"/>
        <end position="212"/>
    </location>
</feature>
<keyword evidence="3" id="KW-0436">Ligase</keyword>
<keyword evidence="3" id="KW-0808">Transferase</keyword>
<comment type="caution">
    <text evidence="3">The sequence shown here is derived from an EMBL/GenBank/DDBJ whole genome shotgun (WGS) entry which is preliminary data.</text>
</comment>
<dbReference type="InterPro" id="IPR011763">
    <property type="entry name" value="COA_CT_C"/>
</dbReference>
<dbReference type="RefSeq" id="WP_184985177.1">
    <property type="nucleotide sequence ID" value="NZ_BAAALO010000019.1"/>
</dbReference>
<dbReference type="PANTHER" id="PTHR43842:SF2">
    <property type="entry name" value="PROPIONYL-COA CARBOXYLASE BETA CHAIN, MITOCHONDRIAL"/>
    <property type="match status" value="1"/>
</dbReference>
<dbReference type="EC" id="6.4.1.3" evidence="3"/>
<dbReference type="PROSITE" id="PS50989">
    <property type="entry name" value="COA_CT_CTER"/>
    <property type="match status" value="1"/>
</dbReference>
<dbReference type="GO" id="GO:0016740">
    <property type="term" value="F:transferase activity"/>
    <property type="evidence" value="ECO:0007669"/>
    <property type="project" value="UniProtKB-KW"/>
</dbReference>